<dbReference type="GO" id="GO:0031901">
    <property type="term" value="C:early endosome membrane"/>
    <property type="evidence" value="ECO:0007669"/>
    <property type="project" value="UniProtKB-SubCell"/>
</dbReference>
<gene>
    <name evidence="7" type="ORF">LPJ64_004731</name>
</gene>
<feature type="compositionally biased region" description="Polar residues" evidence="5">
    <location>
        <begin position="759"/>
        <end position="776"/>
    </location>
</feature>
<dbReference type="Pfam" id="PF22669">
    <property type="entry name" value="Exo_endo_phos2"/>
    <property type="match status" value="1"/>
</dbReference>
<name>A0A9W7XIK7_9FUNG</name>
<dbReference type="Pfam" id="PF00620">
    <property type="entry name" value="RhoGAP"/>
    <property type="match status" value="1"/>
</dbReference>
<dbReference type="GO" id="GO:0004439">
    <property type="term" value="F:phosphatidylinositol-4,5-bisphosphate 5-phosphatase activity"/>
    <property type="evidence" value="ECO:0007669"/>
    <property type="project" value="TreeGrafter"/>
</dbReference>
<evidence type="ECO:0000313" key="8">
    <source>
        <dbReference type="Proteomes" id="UP001145021"/>
    </source>
</evidence>
<dbReference type="InterPro" id="IPR008936">
    <property type="entry name" value="Rho_GTPase_activation_prot"/>
</dbReference>
<feature type="region of interest" description="Disordered" evidence="5">
    <location>
        <begin position="754"/>
        <end position="790"/>
    </location>
</feature>
<keyword evidence="8" id="KW-1185">Reference proteome</keyword>
<comment type="subcellular location">
    <subcellularLocation>
        <location evidence="2">Cytoplasmic vesicle</location>
        <location evidence="2">Phagosome membrane</location>
    </subcellularLocation>
    <subcellularLocation>
        <location evidence="1">Early endosome membrane</location>
    </subcellularLocation>
</comment>
<feature type="compositionally biased region" description="Polar residues" evidence="5">
    <location>
        <begin position="21"/>
        <end position="30"/>
    </location>
</feature>
<dbReference type="Gene3D" id="1.10.555.10">
    <property type="entry name" value="Rho GTPase activation protein"/>
    <property type="match status" value="1"/>
</dbReference>
<dbReference type="Pfam" id="PF21310">
    <property type="entry name" value="OCRL-like_ASH"/>
    <property type="match status" value="1"/>
</dbReference>
<evidence type="ECO:0000256" key="1">
    <source>
        <dbReference type="ARBA" id="ARBA00004146"/>
    </source>
</evidence>
<dbReference type="PROSITE" id="PS50238">
    <property type="entry name" value="RHOGAP"/>
    <property type="match status" value="1"/>
</dbReference>
<evidence type="ECO:0000256" key="3">
    <source>
        <dbReference type="ARBA" id="ARBA00022753"/>
    </source>
</evidence>
<evidence type="ECO:0000256" key="4">
    <source>
        <dbReference type="ARBA" id="ARBA00023329"/>
    </source>
</evidence>
<organism evidence="7 8">
    <name type="scientific">Coemansia asiatica</name>
    <dbReference type="NCBI Taxonomy" id="1052880"/>
    <lineage>
        <taxon>Eukaryota</taxon>
        <taxon>Fungi</taxon>
        <taxon>Fungi incertae sedis</taxon>
        <taxon>Zoopagomycota</taxon>
        <taxon>Kickxellomycotina</taxon>
        <taxon>Kickxellomycetes</taxon>
        <taxon>Kickxellales</taxon>
        <taxon>Kickxellaceae</taxon>
        <taxon>Coemansia</taxon>
    </lineage>
</organism>
<evidence type="ECO:0000259" key="6">
    <source>
        <dbReference type="PROSITE" id="PS50238"/>
    </source>
</evidence>
<reference evidence="7" key="1">
    <citation type="submission" date="2022-07" db="EMBL/GenBank/DDBJ databases">
        <title>Phylogenomic reconstructions and comparative analyses of Kickxellomycotina fungi.</title>
        <authorList>
            <person name="Reynolds N.K."/>
            <person name="Stajich J.E."/>
            <person name="Barry K."/>
            <person name="Grigoriev I.V."/>
            <person name="Crous P."/>
            <person name="Smith M.E."/>
        </authorList>
    </citation>
    <scope>NUCLEOTIDE SEQUENCE</scope>
    <source>
        <strain evidence="7">NBRC 105413</strain>
    </source>
</reference>
<dbReference type="SMART" id="SM00128">
    <property type="entry name" value="IPPc"/>
    <property type="match status" value="1"/>
</dbReference>
<dbReference type="InterPro" id="IPR048869">
    <property type="entry name" value="OCRL-1_2_ASH"/>
</dbReference>
<accession>A0A9W7XIK7</accession>
<feature type="region of interest" description="Disordered" evidence="5">
    <location>
        <begin position="647"/>
        <end position="683"/>
    </location>
</feature>
<dbReference type="SMART" id="SM00324">
    <property type="entry name" value="RhoGAP"/>
    <property type="match status" value="1"/>
</dbReference>
<dbReference type="EMBL" id="JANBOH010000249">
    <property type="protein sequence ID" value="KAJ1643505.1"/>
    <property type="molecule type" value="Genomic_DNA"/>
</dbReference>
<dbReference type="GO" id="GO:0046856">
    <property type="term" value="P:phosphatidylinositol dephosphorylation"/>
    <property type="evidence" value="ECO:0007669"/>
    <property type="project" value="InterPro"/>
</dbReference>
<dbReference type="Gene3D" id="3.60.10.10">
    <property type="entry name" value="Endonuclease/exonuclease/phosphatase"/>
    <property type="match status" value="1"/>
</dbReference>
<evidence type="ECO:0000313" key="7">
    <source>
        <dbReference type="EMBL" id="KAJ1643505.1"/>
    </source>
</evidence>
<dbReference type="InterPro" id="IPR000198">
    <property type="entry name" value="RhoGAP_dom"/>
</dbReference>
<feature type="domain" description="Rho-GAP" evidence="6">
    <location>
        <begin position="767"/>
        <end position="946"/>
    </location>
</feature>
<feature type="compositionally biased region" description="Basic and acidic residues" evidence="5">
    <location>
        <begin position="671"/>
        <end position="681"/>
    </location>
</feature>
<dbReference type="SUPFAM" id="SSF56219">
    <property type="entry name" value="DNase I-like"/>
    <property type="match status" value="1"/>
</dbReference>
<dbReference type="SUPFAM" id="SSF48350">
    <property type="entry name" value="GTPase activation domain, GAP"/>
    <property type="match status" value="1"/>
</dbReference>
<dbReference type="GO" id="GO:0007165">
    <property type="term" value="P:signal transduction"/>
    <property type="evidence" value="ECO:0007669"/>
    <property type="project" value="InterPro"/>
</dbReference>
<keyword evidence="3" id="KW-0967">Endosome</keyword>
<feature type="region of interest" description="Disordered" evidence="5">
    <location>
        <begin position="1"/>
        <end position="30"/>
    </location>
</feature>
<feature type="region of interest" description="Disordered" evidence="5">
    <location>
        <begin position="804"/>
        <end position="828"/>
    </location>
</feature>
<dbReference type="Gene3D" id="2.60.40.10">
    <property type="entry name" value="Immunoglobulins"/>
    <property type="match status" value="1"/>
</dbReference>
<dbReference type="PANTHER" id="PTHR11200:SF300">
    <property type="entry name" value="TYPE II INOSITOL 1,4,5-TRISPHOSPHATE 5-PHOSPHATASE"/>
    <property type="match status" value="1"/>
</dbReference>
<dbReference type="PANTHER" id="PTHR11200">
    <property type="entry name" value="INOSITOL 5-PHOSPHATASE"/>
    <property type="match status" value="1"/>
</dbReference>
<dbReference type="Proteomes" id="UP001145021">
    <property type="component" value="Unassembled WGS sequence"/>
</dbReference>
<dbReference type="AlphaFoldDB" id="A0A9W7XIK7"/>
<dbReference type="InterPro" id="IPR000300">
    <property type="entry name" value="IPPc"/>
</dbReference>
<feature type="compositionally biased region" description="Low complexity" evidence="5">
    <location>
        <begin position="647"/>
        <end position="670"/>
    </location>
</feature>
<keyword evidence="4" id="KW-0968">Cytoplasmic vesicle</keyword>
<evidence type="ECO:0000256" key="5">
    <source>
        <dbReference type="SAM" id="MobiDB-lite"/>
    </source>
</evidence>
<sequence>MDNNVSQEGGGGERAAENNETPLSPQHRLSNTTKEAWILHSLKSRRTEFLKTHQINAFVGTWNVNKRIAASSDEIAQWLGFVSKENNSQIEFGKLPELIILGFQEMEAGAEAFVYNNEVKAGEWSEAVEQAMGNARYSYSTLVSKQLIGMFIKVYARIDVLANIRCIQTASVGCGIMGMVGNKGAVAVRLVYMDTPVCLVCSHLAHGPLQLDRRNEQFHDLCKRLAFGDQVQGMPTADPLIPTSSLFGSGQATVGRPLTVFDSSYLLWFGDLNYRLAIDTEDMDAVIRRGEHLSLLGLDQLRIAMMNKQAFVGFEEADIQFAPTYKYLVGAEDEYDVSRRPSWCDRILWWTHPGCEGGIKSNEYTALKSLKTSDHKPVRSRISMDVWKTDVDKRQSVYLDVLRELDRYENECIPTAVLESTQVDFGDVVFGRMVRRQMKLSNSGQVPLEYSFIATPARESYAPEWLQISPDSGMLLPGQDIQLEFTVMVDETTSAPLSAREEDLADILVLHLTRGRDYFIQVQGNYLPSVFGMSLDVLVHCKKAVRHMTRAEFEQCLVSGQFSVPKCIWSMTDFLSRYAVERGYSLFYWPGDRNLAKKIKECLDLDLALDPNAILQWHADAENHVARTVVEEQSPRIQALAQPLNTQAQTQMQMQHQHQLQEHQQQQQQQRELRALSEEPVGRTTSDAHMASLMDQTLVSSTLHTGFRGMELIPNTAGTNPGIPPTTAEALERLSLNNAWGSSVAATAAAAPVLERETPSSGMPTSESLETSSQTDSEIDETSAAHTLLPSNVRSVNRSIGGTSSLYDDDRLTGSPLPETIGNSGLSAPHDSGIDTVASCLVELLQSLPEPLIPTDLYNACIEAGGVSRAAALEALEILPPGNLNVLVYLLAFLREAIECGATSAQRVAQVFGRVLLRPSSCDRSSRDYERAESFLMFLLRSHGSI</sequence>
<protein>
    <recommendedName>
        <fullName evidence="6">Rho-GAP domain-containing protein</fullName>
    </recommendedName>
</protein>
<comment type="caution">
    <text evidence="7">The sequence shown here is derived from an EMBL/GenBank/DDBJ whole genome shotgun (WGS) entry which is preliminary data.</text>
</comment>
<dbReference type="InterPro" id="IPR046985">
    <property type="entry name" value="IP5"/>
</dbReference>
<dbReference type="InterPro" id="IPR013783">
    <property type="entry name" value="Ig-like_fold"/>
</dbReference>
<dbReference type="InterPro" id="IPR036691">
    <property type="entry name" value="Endo/exonu/phosph_ase_sf"/>
</dbReference>
<evidence type="ECO:0000256" key="2">
    <source>
        <dbReference type="ARBA" id="ARBA00004580"/>
    </source>
</evidence>
<proteinExistence type="predicted"/>